<organism evidence="1 2">
    <name type="scientific">Amycolatopsis taiwanensis</name>
    <dbReference type="NCBI Taxonomy" id="342230"/>
    <lineage>
        <taxon>Bacteria</taxon>
        <taxon>Bacillati</taxon>
        <taxon>Actinomycetota</taxon>
        <taxon>Actinomycetes</taxon>
        <taxon>Pseudonocardiales</taxon>
        <taxon>Pseudonocardiaceae</taxon>
        <taxon>Amycolatopsis</taxon>
    </lineage>
</organism>
<evidence type="ECO:0000313" key="1">
    <source>
        <dbReference type="EMBL" id="GLY67802.1"/>
    </source>
</evidence>
<dbReference type="EMBL" id="BSTI01000009">
    <property type="protein sequence ID" value="GLY67802.1"/>
    <property type="molecule type" value="Genomic_DNA"/>
</dbReference>
<dbReference type="AlphaFoldDB" id="A0A9W6R546"/>
<reference evidence="1" key="1">
    <citation type="submission" date="2023-03" db="EMBL/GenBank/DDBJ databases">
        <title>Amycolatopsis taiwanensis NBRC 103393.</title>
        <authorList>
            <person name="Ichikawa N."/>
            <person name="Sato H."/>
            <person name="Tonouchi N."/>
        </authorList>
    </citation>
    <scope>NUCLEOTIDE SEQUENCE</scope>
    <source>
        <strain evidence="1">NBRC 103393</strain>
    </source>
</reference>
<gene>
    <name evidence="1" type="ORF">Atai01_44210</name>
</gene>
<name>A0A9W6R546_9PSEU</name>
<protein>
    <submittedName>
        <fullName evidence="1">Uncharacterized protein</fullName>
    </submittedName>
</protein>
<comment type="caution">
    <text evidence="1">The sequence shown here is derived from an EMBL/GenBank/DDBJ whole genome shotgun (WGS) entry which is preliminary data.</text>
</comment>
<evidence type="ECO:0000313" key="2">
    <source>
        <dbReference type="Proteomes" id="UP001165136"/>
    </source>
</evidence>
<keyword evidence="2" id="KW-1185">Reference proteome</keyword>
<accession>A0A9W6R546</accession>
<dbReference type="RefSeq" id="WP_285488004.1">
    <property type="nucleotide sequence ID" value="NZ_BSTI01000009.1"/>
</dbReference>
<dbReference type="Proteomes" id="UP001165136">
    <property type="component" value="Unassembled WGS sequence"/>
</dbReference>
<proteinExistence type="predicted"/>
<sequence>MTDPVSHYRLEFPEYLAGYEFETEAKGYLPGVRISTEEATFELTVHDPMRLTQDIAAELTVSGYATFSNLLVVPKVTRDEVARAVRDLAKAGFRGLRPDVQAR</sequence>